<reference evidence="2 3" key="1">
    <citation type="submission" date="2017-08" db="EMBL/GenBank/DDBJ databases">
        <title>Halovibrio sewagensis sp. nov., isolated from wastewater of high salinity.</title>
        <authorList>
            <person name="Dong X."/>
            <person name="Zhang G."/>
        </authorList>
    </citation>
    <scope>NUCLEOTIDE SEQUENCE [LARGE SCALE GENOMIC DNA]</scope>
    <source>
        <strain evidence="2 3">YL5-2</strain>
    </source>
</reference>
<dbReference type="InterPro" id="IPR006311">
    <property type="entry name" value="TAT_signal"/>
</dbReference>
<dbReference type="EMBL" id="NSKD01000006">
    <property type="protein sequence ID" value="PAU79700.1"/>
    <property type="molecule type" value="Genomic_DNA"/>
</dbReference>
<feature type="region of interest" description="Disordered" evidence="1">
    <location>
        <begin position="251"/>
        <end position="276"/>
    </location>
</feature>
<keyword evidence="3" id="KW-1185">Reference proteome</keyword>
<accession>A0A2A2F4G3</accession>
<protein>
    <submittedName>
        <fullName evidence="2">Translocation protein TolB</fullName>
    </submittedName>
</protein>
<comment type="caution">
    <text evidence="2">The sequence shown here is derived from an EMBL/GenBank/DDBJ whole genome shotgun (WGS) entry which is preliminary data.</text>
</comment>
<dbReference type="PANTHER" id="PTHR35399">
    <property type="entry name" value="SLR8030 PROTEIN"/>
    <property type="match status" value="1"/>
</dbReference>
<name>A0A2A2F4G3_9GAMM</name>
<dbReference type="AlphaFoldDB" id="A0A2A2F4G3"/>
<dbReference type="SUPFAM" id="SSF63829">
    <property type="entry name" value="Calcium-dependent phosphotriesterase"/>
    <property type="match status" value="1"/>
</dbReference>
<dbReference type="InterPro" id="IPR008557">
    <property type="entry name" value="PhoX"/>
</dbReference>
<dbReference type="InterPro" id="IPR011659">
    <property type="entry name" value="WD40"/>
</dbReference>
<evidence type="ECO:0000313" key="3">
    <source>
        <dbReference type="Proteomes" id="UP000218896"/>
    </source>
</evidence>
<dbReference type="Pfam" id="PF05787">
    <property type="entry name" value="PhoX"/>
    <property type="match status" value="2"/>
</dbReference>
<evidence type="ECO:0000256" key="1">
    <source>
        <dbReference type="SAM" id="MobiDB-lite"/>
    </source>
</evidence>
<organism evidence="2 3">
    <name type="scientific">Halovibrio salipaludis</name>
    <dbReference type="NCBI Taxonomy" id="2032626"/>
    <lineage>
        <taxon>Bacteria</taxon>
        <taxon>Pseudomonadati</taxon>
        <taxon>Pseudomonadota</taxon>
        <taxon>Gammaproteobacteria</taxon>
        <taxon>Oceanospirillales</taxon>
        <taxon>Halomonadaceae</taxon>
        <taxon>Halovibrio</taxon>
    </lineage>
</organism>
<dbReference type="OrthoDB" id="9801383at2"/>
<evidence type="ECO:0000313" key="2">
    <source>
        <dbReference type="EMBL" id="PAU79700.1"/>
    </source>
</evidence>
<dbReference type="Pfam" id="PF07676">
    <property type="entry name" value="PD40"/>
    <property type="match status" value="1"/>
</dbReference>
<dbReference type="PANTHER" id="PTHR35399:SF2">
    <property type="entry name" value="DUF839 DOMAIN-CONTAINING PROTEIN"/>
    <property type="match status" value="1"/>
</dbReference>
<gene>
    <name evidence="2" type="ORF">CK501_12910</name>
</gene>
<dbReference type="PROSITE" id="PS51318">
    <property type="entry name" value="TAT"/>
    <property type="match status" value="1"/>
</dbReference>
<dbReference type="Proteomes" id="UP000218896">
    <property type="component" value="Unassembled WGS sequence"/>
</dbReference>
<sequence>MNREHSVSEVDHNPERRRFLQQSLVGAGILAGGVSLWGCGAPRATAADSALEPARLAAAARNRTRVTVGDTQVWIPEGTRIREVARSGTVPVPGGGYSWHPVPDGGATFATDDGGWIYVSNSEVREPEQGGVGALRFKADGDVVDAYGICAGTRANCAGGPTPWQTWLSCEEYDRGRVFECDPTGKEPAGVRPALGTFKHEAVAVDPVNGYLFLTEDEPDGLLYRFTPEDWPQGEKPDLSSGTLEALVADSDPTRGETGVNWQRVPDPLFEGDTPTRRQIGGATRFDGGEGIWYHEGRIFFATKGDNRVWLLEPGSDRLQVVYDRQRGSLDPSIADVDNVTVSRRGEVLVAEDGPEMRLVVLGPDMVATPVVDFVGHRDSEICGPAFSPDGDRLYFSSQLGQSGAADDGRIYELSGILSVV</sequence>
<dbReference type="RefSeq" id="WP_095618156.1">
    <property type="nucleotide sequence ID" value="NZ_NSKD01000006.1"/>
</dbReference>
<proteinExistence type="predicted"/>